<comment type="caution">
    <text evidence="2">The sequence shown here is derived from an EMBL/GenBank/DDBJ whole genome shotgun (WGS) entry which is preliminary data.</text>
</comment>
<keyword evidence="1" id="KW-0472">Membrane</keyword>
<evidence type="ECO:0000313" key="2">
    <source>
        <dbReference type="EMBL" id="GIP54712.1"/>
    </source>
</evidence>
<organism evidence="2 3">
    <name type="scientific">Paenibacillus vini</name>
    <dbReference type="NCBI Taxonomy" id="1476024"/>
    <lineage>
        <taxon>Bacteria</taxon>
        <taxon>Bacillati</taxon>
        <taxon>Bacillota</taxon>
        <taxon>Bacilli</taxon>
        <taxon>Bacillales</taxon>
        <taxon>Paenibacillaceae</taxon>
        <taxon>Paenibacillus</taxon>
    </lineage>
</organism>
<dbReference type="EMBL" id="BOSL01000013">
    <property type="protein sequence ID" value="GIP54712.1"/>
    <property type="molecule type" value="Genomic_DNA"/>
</dbReference>
<keyword evidence="1" id="KW-0812">Transmembrane</keyword>
<evidence type="ECO:0008006" key="4">
    <source>
        <dbReference type="Google" id="ProtNLM"/>
    </source>
</evidence>
<gene>
    <name evidence="2" type="ORF">J42TS3_37470</name>
</gene>
<keyword evidence="3" id="KW-1185">Reference proteome</keyword>
<proteinExistence type="predicted"/>
<feature type="transmembrane region" description="Helical" evidence="1">
    <location>
        <begin position="12"/>
        <end position="31"/>
    </location>
</feature>
<name>A0ABQ4MFI0_9BACL</name>
<protein>
    <recommendedName>
        <fullName evidence="4">ATPase</fullName>
    </recommendedName>
</protein>
<sequence>MLDLNLQVWTEFLKQNWLVIVIALVVLFLILNLVKTVVKWALVLVIAAFIIVYSGISLKDIGDAVGAVKEQAVDISKTEALNMMKKEASEAKLNRNPDGTFTITTPNLEVSGSEGADKVKVMFHGVSLGEWKVSDTLEAFIQEAKRNSQ</sequence>
<feature type="transmembrane region" description="Helical" evidence="1">
    <location>
        <begin position="37"/>
        <end position="56"/>
    </location>
</feature>
<reference evidence="2 3" key="1">
    <citation type="submission" date="2021-03" db="EMBL/GenBank/DDBJ databases">
        <title>Antimicrobial resistance genes in bacteria isolated from Japanese honey, and their potential for conferring macrolide and lincosamide resistance in the American foulbrood pathogen Paenibacillus larvae.</title>
        <authorList>
            <person name="Okamoto M."/>
            <person name="Kumagai M."/>
            <person name="Kanamori H."/>
            <person name="Takamatsu D."/>
        </authorList>
    </citation>
    <scope>NUCLEOTIDE SEQUENCE [LARGE SCALE GENOMIC DNA]</scope>
    <source>
        <strain evidence="2 3">J42TS3</strain>
    </source>
</reference>
<accession>A0ABQ4MFI0</accession>
<dbReference type="Proteomes" id="UP000679992">
    <property type="component" value="Unassembled WGS sequence"/>
</dbReference>
<keyword evidence="1" id="KW-1133">Transmembrane helix</keyword>
<evidence type="ECO:0000313" key="3">
    <source>
        <dbReference type="Proteomes" id="UP000679992"/>
    </source>
</evidence>
<evidence type="ECO:0000256" key="1">
    <source>
        <dbReference type="SAM" id="Phobius"/>
    </source>
</evidence>